<name>A0A235BXL3_UNCW3</name>
<dbReference type="SUPFAM" id="SSF109998">
    <property type="entry name" value="Triger factor/SurA peptide-binding domain-like"/>
    <property type="match status" value="2"/>
</dbReference>
<accession>A0A235BXL3</accession>
<dbReference type="Gene3D" id="1.25.40.10">
    <property type="entry name" value="Tetratricopeptide repeat domain"/>
    <property type="match status" value="1"/>
</dbReference>
<gene>
    <name evidence="8" type="ORF">CH330_01215</name>
</gene>
<evidence type="ECO:0000256" key="4">
    <source>
        <dbReference type="ARBA" id="ARBA00023110"/>
    </source>
</evidence>
<evidence type="ECO:0000256" key="2">
    <source>
        <dbReference type="ARBA" id="ARBA00013194"/>
    </source>
</evidence>
<evidence type="ECO:0000313" key="8">
    <source>
        <dbReference type="EMBL" id="OYD16991.1"/>
    </source>
</evidence>
<evidence type="ECO:0000256" key="3">
    <source>
        <dbReference type="ARBA" id="ARBA00022729"/>
    </source>
</evidence>
<protein>
    <recommendedName>
        <fullName evidence="2">peptidylprolyl isomerase</fullName>
        <ecNumber evidence="2">5.2.1.8</ecNumber>
    </recommendedName>
</protein>
<dbReference type="Proteomes" id="UP000215559">
    <property type="component" value="Unassembled WGS sequence"/>
</dbReference>
<evidence type="ECO:0000259" key="7">
    <source>
        <dbReference type="PROSITE" id="PS50198"/>
    </source>
</evidence>
<dbReference type="InterPro" id="IPR027304">
    <property type="entry name" value="Trigger_fact/SurA_dom_sf"/>
</dbReference>
<dbReference type="PANTHER" id="PTHR47245">
    <property type="entry name" value="PEPTIDYLPROLYL ISOMERASE"/>
    <property type="match status" value="1"/>
</dbReference>
<dbReference type="GO" id="GO:0003755">
    <property type="term" value="F:peptidyl-prolyl cis-trans isomerase activity"/>
    <property type="evidence" value="ECO:0007669"/>
    <property type="project" value="UniProtKB-KW"/>
</dbReference>
<comment type="caution">
    <text evidence="8">The sequence shown here is derived from an EMBL/GenBank/DDBJ whole genome shotgun (WGS) entry which is preliminary data.</text>
</comment>
<dbReference type="PANTHER" id="PTHR47245:SF1">
    <property type="entry name" value="FOLDASE PROTEIN PRSA"/>
    <property type="match status" value="1"/>
</dbReference>
<dbReference type="InterPro" id="IPR011990">
    <property type="entry name" value="TPR-like_helical_dom_sf"/>
</dbReference>
<keyword evidence="5 6" id="KW-0413">Isomerase</keyword>
<evidence type="ECO:0000256" key="6">
    <source>
        <dbReference type="PROSITE-ProRule" id="PRU00278"/>
    </source>
</evidence>
<keyword evidence="4 6" id="KW-0697">Rotamase</keyword>
<dbReference type="Pfam" id="PF13145">
    <property type="entry name" value="Rotamase_2"/>
    <property type="match status" value="2"/>
</dbReference>
<evidence type="ECO:0000313" key="9">
    <source>
        <dbReference type="Proteomes" id="UP000215559"/>
    </source>
</evidence>
<organism evidence="8 9">
    <name type="scientific">candidate division WOR-3 bacterium JGI_Cruoil_03_51_56</name>
    <dbReference type="NCBI Taxonomy" id="1973747"/>
    <lineage>
        <taxon>Bacteria</taxon>
        <taxon>Bacteria division WOR-3</taxon>
    </lineage>
</organism>
<evidence type="ECO:0000256" key="1">
    <source>
        <dbReference type="ARBA" id="ARBA00000971"/>
    </source>
</evidence>
<keyword evidence="3" id="KW-0732">Signal</keyword>
<dbReference type="InterPro" id="IPR000297">
    <property type="entry name" value="PPIase_PpiC"/>
</dbReference>
<dbReference type="Gene3D" id="1.10.8.1040">
    <property type="match status" value="1"/>
</dbReference>
<dbReference type="InterPro" id="IPR046357">
    <property type="entry name" value="PPIase_dom_sf"/>
</dbReference>
<dbReference type="EMBL" id="NOZP01000030">
    <property type="protein sequence ID" value="OYD16991.1"/>
    <property type="molecule type" value="Genomic_DNA"/>
</dbReference>
<feature type="domain" description="PpiC" evidence="7">
    <location>
        <begin position="694"/>
        <end position="791"/>
    </location>
</feature>
<reference evidence="8 9" key="1">
    <citation type="submission" date="2017-07" db="EMBL/GenBank/DDBJ databases">
        <title>Recovery of genomes from metagenomes via a dereplication, aggregation, and scoring strategy.</title>
        <authorList>
            <person name="Sieber C.M."/>
            <person name="Probst A.J."/>
            <person name="Sharrar A."/>
            <person name="Thomas B.C."/>
            <person name="Hess M."/>
            <person name="Tringe S.G."/>
            <person name="Banfield J.F."/>
        </authorList>
    </citation>
    <scope>NUCLEOTIDE SEQUENCE [LARGE SCALE GENOMIC DNA]</scope>
    <source>
        <strain evidence="8">JGI_Cruoil_03_51_56</strain>
    </source>
</reference>
<dbReference type="PROSITE" id="PS50198">
    <property type="entry name" value="PPIC_PPIASE_2"/>
    <property type="match status" value="2"/>
</dbReference>
<dbReference type="AlphaFoldDB" id="A0A235BXL3"/>
<sequence length="861" mass="98434">MAHIIVGGEMKKVLIIALLLVVAGAGAQKLTPALDTVYHLYLTHDYSTARNMLGRLKSTFPRAADRFTIGLEIGDLFLDKLRDYAAAESTYNQLLETFPKDKRRPDVIYRLALAQEMQEKFLKSAKNYEQVATRYMKSTYGKDALDAIERCFRKNYQDRVAYVNQFPITRIELDDRISHYPAAYDSFWKKQKLLDTMIDNRLLYEAALGSNIMADPTFANSFREMRNRTVFEEWYSREVTAKAEPKEKALKASYRRDKKTKYTTPEKVHAYHIVVPTKAQADSLRQLLLTDTTAVWDSIAKAFSTAPDKEKSGDMGLFAHGVQPKQIEKIAFRLKPGQMSKPIRTEDGFVILKVTEKKPKIVRPYDKVRNQILAQIRQGNINRLYEQKTDGLKNHATIEVDSTAIEKNKQTLAVVDGININRSDLEVRINTIPPFYRSQFQTPEGKRRILDQLIMEKLILKDCEAKKTWLWNRVIDKLLNRRSQMVIRRYREMMTTQKVKIDSTELKAAYRKNIKDFKVPAQAHAREIVTPTWTRALQLRRWAVAGRIPVMIAGRALVVTDSEKIAGTRETLAATGNTDSLIGLIGLADPPAVLPNTPVIRMKNRSVPDMSKQCAIAGPFRSEGSYGFAFADLSRADKLHKPELETAHTPEDIAKLLGLKLKTDTTGALVCDSNRFGTYVRLEKTLPSGYVKKLFKLDANKVSEPIGLENATLFVKVTKKDTARKISFADLAKRFSSSNSKWSGGDMQWLTRKDKAHDSKVIRAAFNLSKNRISRIIKLNDSTYTFIKIEDKKKAYTTAFDEVKAKIERELRRAQEQKLYDALIHDLRNKADIKVLMKESDFIFEKEENLPEQPTPKKEEK</sequence>
<feature type="domain" description="PpiC" evidence="7">
    <location>
        <begin position="265"/>
        <end position="356"/>
    </location>
</feature>
<dbReference type="EC" id="5.2.1.8" evidence="2"/>
<dbReference type="SUPFAM" id="SSF54534">
    <property type="entry name" value="FKBP-like"/>
    <property type="match status" value="2"/>
</dbReference>
<comment type="catalytic activity">
    <reaction evidence="1">
        <text>[protein]-peptidylproline (omega=180) = [protein]-peptidylproline (omega=0)</text>
        <dbReference type="Rhea" id="RHEA:16237"/>
        <dbReference type="Rhea" id="RHEA-COMP:10747"/>
        <dbReference type="Rhea" id="RHEA-COMP:10748"/>
        <dbReference type="ChEBI" id="CHEBI:83833"/>
        <dbReference type="ChEBI" id="CHEBI:83834"/>
        <dbReference type="EC" id="5.2.1.8"/>
    </reaction>
</comment>
<dbReference type="InterPro" id="IPR050245">
    <property type="entry name" value="PrsA_foldase"/>
</dbReference>
<proteinExistence type="predicted"/>
<dbReference type="Gene3D" id="3.10.50.40">
    <property type="match status" value="2"/>
</dbReference>
<dbReference type="SUPFAM" id="SSF48452">
    <property type="entry name" value="TPR-like"/>
    <property type="match status" value="1"/>
</dbReference>
<evidence type="ECO:0000256" key="5">
    <source>
        <dbReference type="ARBA" id="ARBA00023235"/>
    </source>
</evidence>
<dbReference type="Gene3D" id="1.10.4030.10">
    <property type="entry name" value="Porin chaperone SurA, peptide-binding domain"/>
    <property type="match status" value="1"/>
</dbReference>